<dbReference type="Proteomes" id="UP000292859">
    <property type="component" value="Unassembled WGS sequence"/>
</dbReference>
<keyword evidence="3" id="KW-0808">Transferase</keyword>
<protein>
    <submittedName>
        <fullName evidence="3">Molybdenum cofactor cytidylyltransferase</fullName>
    </submittedName>
    <submittedName>
        <fullName evidence="4">Nucleotidyltransferase family protein</fullName>
    </submittedName>
</protein>
<evidence type="ECO:0000259" key="2">
    <source>
        <dbReference type="Pfam" id="PF12804"/>
    </source>
</evidence>
<dbReference type="PANTHER" id="PTHR43777">
    <property type="entry name" value="MOLYBDENUM COFACTOR CYTIDYLYLTRANSFERASE"/>
    <property type="match status" value="1"/>
</dbReference>
<dbReference type="SUPFAM" id="SSF53448">
    <property type="entry name" value="Nucleotide-diphospho-sugar transferases"/>
    <property type="match status" value="1"/>
</dbReference>
<reference evidence="5" key="1">
    <citation type="submission" date="2017-06" db="EMBL/GenBank/DDBJ databases">
        <authorList>
            <person name="Varghese N."/>
            <person name="Submissions S."/>
        </authorList>
    </citation>
    <scope>NUCLEOTIDE SEQUENCE [LARGE SCALE GENOMIC DNA]</scope>
    <source>
        <strain evidence="5">DSM 26170</strain>
    </source>
</reference>
<dbReference type="Pfam" id="PF12804">
    <property type="entry name" value="NTP_transf_3"/>
    <property type="match status" value="1"/>
</dbReference>
<dbReference type="GO" id="GO:0016779">
    <property type="term" value="F:nucleotidyltransferase activity"/>
    <property type="evidence" value="ECO:0007669"/>
    <property type="project" value="UniProtKB-KW"/>
</dbReference>
<dbReference type="RefSeq" id="WP_089386609.1">
    <property type="nucleotide sequence ID" value="NZ_FZNM01000001.1"/>
</dbReference>
<reference evidence="3" key="2">
    <citation type="submission" date="2017-06" db="EMBL/GenBank/DDBJ databases">
        <authorList>
            <person name="Kim H.J."/>
            <person name="Triplett B.A."/>
        </authorList>
    </citation>
    <scope>NUCLEOTIDE SEQUENCE [LARGE SCALE GENOMIC DNA]</scope>
    <source>
        <strain evidence="3">DSM 26170</strain>
    </source>
</reference>
<dbReference type="OrthoDB" id="9779263at2"/>
<dbReference type="CDD" id="cd04182">
    <property type="entry name" value="GT_2_like_f"/>
    <property type="match status" value="1"/>
</dbReference>
<dbReference type="AlphaFoldDB" id="A0A238UYY3"/>
<evidence type="ECO:0000256" key="1">
    <source>
        <dbReference type="ARBA" id="ARBA00022842"/>
    </source>
</evidence>
<evidence type="ECO:0000313" key="5">
    <source>
        <dbReference type="Proteomes" id="UP000198409"/>
    </source>
</evidence>
<keyword evidence="6" id="KW-1185">Reference proteome</keyword>
<accession>A0A238UYY3</accession>
<keyword evidence="1" id="KW-0460">Magnesium</keyword>
<organism evidence="3 5">
    <name type="scientific">Paracoccus sediminis</name>
    <dbReference type="NCBI Taxonomy" id="1214787"/>
    <lineage>
        <taxon>Bacteria</taxon>
        <taxon>Pseudomonadati</taxon>
        <taxon>Pseudomonadota</taxon>
        <taxon>Alphaproteobacteria</taxon>
        <taxon>Rhodobacterales</taxon>
        <taxon>Paracoccaceae</taxon>
        <taxon>Paracoccus</taxon>
    </lineage>
</organism>
<feature type="domain" description="MobA-like NTP transferase" evidence="2">
    <location>
        <begin position="5"/>
        <end position="158"/>
    </location>
</feature>
<dbReference type="EMBL" id="SIRL01000001">
    <property type="protein sequence ID" value="TBN52709.1"/>
    <property type="molecule type" value="Genomic_DNA"/>
</dbReference>
<reference evidence="4 6" key="3">
    <citation type="submission" date="2019-02" db="EMBL/GenBank/DDBJ databases">
        <authorList>
            <person name="Zhang G."/>
        </authorList>
    </citation>
    <scope>NUCLEOTIDE SEQUENCE [LARGE SCALE GENOMIC DNA]</scope>
    <source>
        <strain evidence="4 6">CMB17</strain>
    </source>
</reference>
<evidence type="ECO:0000313" key="6">
    <source>
        <dbReference type="Proteomes" id="UP000292859"/>
    </source>
</evidence>
<evidence type="ECO:0000313" key="3">
    <source>
        <dbReference type="EMBL" id="SNR26489.1"/>
    </source>
</evidence>
<evidence type="ECO:0000313" key="4">
    <source>
        <dbReference type="EMBL" id="TBN52709.1"/>
    </source>
</evidence>
<proteinExistence type="predicted"/>
<sequence>MRHLGVLLAAGRSTRFGTDDKLLAPWRGRPLIAWAAGALRDAGCDGLLAVVSSPAIGAALPSGFALHHVAPGLPMSQSLRAALRVARDRRAGGLLLCLGDMPGITPDLLRALLALPGSGACVQGGRRLPPAVIAAGDFDSLLNLPDGDHGARPLIAALPTHRLIPVTAAMAHDIDRPRDLDGPR</sequence>
<dbReference type="InterPro" id="IPR029044">
    <property type="entry name" value="Nucleotide-diphossugar_trans"/>
</dbReference>
<dbReference type="Gene3D" id="3.90.550.10">
    <property type="entry name" value="Spore Coat Polysaccharide Biosynthesis Protein SpsA, Chain A"/>
    <property type="match status" value="1"/>
</dbReference>
<gene>
    <name evidence="4" type="ORF">EYF88_00430</name>
    <name evidence="3" type="ORF">SAMN06265378_101534</name>
</gene>
<name>A0A238UYY3_9RHOB</name>
<dbReference type="PANTHER" id="PTHR43777:SF1">
    <property type="entry name" value="MOLYBDENUM COFACTOR CYTIDYLYLTRANSFERASE"/>
    <property type="match status" value="1"/>
</dbReference>
<dbReference type="Proteomes" id="UP000198409">
    <property type="component" value="Unassembled WGS sequence"/>
</dbReference>
<keyword evidence="3" id="KW-0548">Nucleotidyltransferase</keyword>
<dbReference type="InterPro" id="IPR025877">
    <property type="entry name" value="MobA-like_NTP_Trfase"/>
</dbReference>
<dbReference type="EMBL" id="FZNM01000001">
    <property type="protein sequence ID" value="SNR26489.1"/>
    <property type="molecule type" value="Genomic_DNA"/>
</dbReference>